<dbReference type="InterPro" id="IPR036412">
    <property type="entry name" value="HAD-like_sf"/>
</dbReference>
<gene>
    <name evidence="1" type="primary">hxpB</name>
    <name evidence="1" type="ORF">EES38_10315</name>
</gene>
<dbReference type="NCBIfam" id="TIGR01509">
    <property type="entry name" value="HAD-SF-IA-v3"/>
    <property type="match status" value="1"/>
</dbReference>
<dbReference type="Pfam" id="PF00702">
    <property type="entry name" value="Hydrolase"/>
    <property type="match status" value="1"/>
</dbReference>
<evidence type="ECO:0000313" key="2">
    <source>
        <dbReference type="Proteomes" id="UP000281112"/>
    </source>
</evidence>
<protein>
    <submittedName>
        <fullName evidence="1">Hexitol phosphatase HxpB</fullName>
    </submittedName>
</protein>
<keyword evidence="2" id="KW-1185">Reference proteome</keyword>
<name>A0A3N9TIK1_9VIBR</name>
<dbReference type="PANTHER" id="PTHR18901:SF38">
    <property type="entry name" value="PSEUDOURIDINE-5'-PHOSPHATASE"/>
    <property type="match status" value="1"/>
</dbReference>
<dbReference type="Proteomes" id="UP000281112">
    <property type="component" value="Unassembled WGS sequence"/>
</dbReference>
<accession>A0A3N9TIK1</accession>
<dbReference type="NCBIfam" id="NF008087">
    <property type="entry name" value="PRK10826.1"/>
    <property type="match status" value="1"/>
</dbReference>
<dbReference type="InterPro" id="IPR023214">
    <property type="entry name" value="HAD_sf"/>
</dbReference>
<dbReference type="SUPFAM" id="SSF56784">
    <property type="entry name" value="HAD-like"/>
    <property type="match status" value="1"/>
</dbReference>
<evidence type="ECO:0000313" key="1">
    <source>
        <dbReference type="EMBL" id="RQW63733.1"/>
    </source>
</evidence>
<dbReference type="CDD" id="cd07505">
    <property type="entry name" value="HAD_BPGM-like"/>
    <property type="match status" value="1"/>
</dbReference>
<comment type="caution">
    <text evidence="1">The sequence shown here is derived from an EMBL/GenBank/DDBJ whole genome shotgun (WGS) entry which is preliminary data.</text>
</comment>
<dbReference type="Gene3D" id="1.10.150.240">
    <property type="entry name" value="Putative phosphatase, domain 2"/>
    <property type="match status" value="1"/>
</dbReference>
<organism evidence="1 2">
    <name type="scientific">Vibrio viridaestus</name>
    <dbReference type="NCBI Taxonomy" id="2487322"/>
    <lineage>
        <taxon>Bacteria</taxon>
        <taxon>Pseudomonadati</taxon>
        <taxon>Pseudomonadota</taxon>
        <taxon>Gammaproteobacteria</taxon>
        <taxon>Vibrionales</taxon>
        <taxon>Vibrionaceae</taxon>
        <taxon>Vibrio</taxon>
    </lineage>
</organism>
<dbReference type="OrthoDB" id="9800058at2"/>
<dbReference type="EMBL" id="RJVQ01000003">
    <property type="protein sequence ID" value="RQW63733.1"/>
    <property type="molecule type" value="Genomic_DNA"/>
</dbReference>
<dbReference type="Gene3D" id="3.40.50.1000">
    <property type="entry name" value="HAD superfamily/HAD-like"/>
    <property type="match status" value="1"/>
</dbReference>
<sequence length="206" mass="22626">MDGVLIDSEPLWQQAQIETMAKLGITITVEQCIAKTMGKRIDAIASIWCREFSINADVKQLENAILDRICQLIQSQGDMLPGVTEILQFLLQNQLKIGLATSSSIRVVDAVLSKLQIKSYFSVIRSADLEPYGKPHPSVYLSTAQQLGVSPADCLVIEDSLTGLIAAKAASMTTYIVNHNCCADKFSFSDNQFDDLHQVLAFLTQS</sequence>
<dbReference type="InterPro" id="IPR023198">
    <property type="entry name" value="PGP-like_dom2"/>
</dbReference>
<dbReference type="AlphaFoldDB" id="A0A3N9TIK1"/>
<reference evidence="1 2" key="1">
    <citation type="submission" date="2018-11" db="EMBL/GenBank/DDBJ databases">
        <title>Vibrio LJC006 sp. nov., isolated from seawater during the bloom of the enteromorpha.</title>
        <authorList>
            <person name="Liang J."/>
        </authorList>
    </citation>
    <scope>NUCLEOTIDE SEQUENCE [LARGE SCALE GENOMIC DNA]</scope>
    <source>
        <strain evidence="1 2">LJC006</strain>
    </source>
</reference>
<dbReference type="PANTHER" id="PTHR18901">
    <property type="entry name" value="2-DEOXYGLUCOSE-6-PHOSPHATE PHOSPHATASE 2"/>
    <property type="match status" value="1"/>
</dbReference>
<proteinExistence type="predicted"/>
<dbReference type="InterPro" id="IPR006439">
    <property type="entry name" value="HAD-SF_hydro_IA"/>
</dbReference>